<dbReference type="AlphaFoldDB" id="A0A210QPY9"/>
<evidence type="ECO:0000313" key="4">
    <source>
        <dbReference type="Proteomes" id="UP000242188"/>
    </source>
</evidence>
<keyword evidence="2" id="KW-1133">Transmembrane helix</keyword>
<sequence>MNAMFLSNPEPSSFTWTFQNSSHNSFTELIDGTDNFVIHNAPFTSNLSALSMGTRTNIKEAWFGLYKVTAINSEGNGTVTFIVAATGKPNPPYEGTAVCQNTDRAILSWRSAFNGGADQTFAVGRRQNEKDNFVIDQALDRVQDPGQDRIINITVFGLSPESSPENSPLGAILGGVGGFVVAIIVIVVIVVIVITKRRTSGKNTRDDDTEMIPRVGRSAEDDSSDGMKPNILYESSDGLKKSILYESVDAQPGTSSEYAVVQKPSKGKTGSPDAVYAVVNKPKTEQLENVNDVYAEVKKTKNKLGKGKQKEGKKKQTGKDDKKKTKGGKGNHNGAAGDAYEQVEAVDGTGDNIYANCDGGTAAAADANLSRKKNKDGLIYLDLEFKDDNQNGRNFIIHGIENKTDYVDVDFTKHADPLPPDNEEDQQPAETKNN</sequence>
<feature type="transmembrane region" description="Helical" evidence="2">
    <location>
        <begin position="169"/>
        <end position="195"/>
    </location>
</feature>
<dbReference type="EMBL" id="NEDP02002442">
    <property type="protein sequence ID" value="OWF50802.1"/>
    <property type="molecule type" value="Genomic_DNA"/>
</dbReference>
<evidence type="ECO:0000313" key="3">
    <source>
        <dbReference type="EMBL" id="OWF50802.1"/>
    </source>
</evidence>
<accession>A0A210QPY9</accession>
<dbReference type="Proteomes" id="UP000242188">
    <property type="component" value="Unassembled WGS sequence"/>
</dbReference>
<keyword evidence="2" id="KW-0812">Transmembrane</keyword>
<comment type="caution">
    <text evidence="3">The sequence shown here is derived from an EMBL/GenBank/DDBJ whole genome shotgun (WGS) entry which is preliminary data.</text>
</comment>
<protein>
    <submittedName>
        <fullName evidence="3">Uncharacterized protein</fullName>
    </submittedName>
</protein>
<feature type="region of interest" description="Disordered" evidence="1">
    <location>
        <begin position="298"/>
        <end position="338"/>
    </location>
</feature>
<keyword evidence="2" id="KW-0472">Membrane</keyword>
<feature type="region of interest" description="Disordered" evidence="1">
    <location>
        <begin position="254"/>
        <end position="273"/>
    </location>
</feature>
<organism evidence="3 4">
    <name type="scientific">Mizuhopecten yessoensis</name>
    <name type="common">Japanese scallop</name>
    <name type="synonym">Patinopecten yessoensis</name>
    <dbReference type="NCBI Taxonomy" id="6573"/>
    <lineage>
        <taxon>Eukaryota</taxon>
        <taxon>Metazoa</taxon>
        <taxon>Spiralia</taxon>
        <taxon>Lophotrochozoa</taxon>
        <taxon>Mollusca</taxon>
        <taxon>Bivalvia</taxon>
        <taxon>Autobranchia</taxon>
        <taxon>Pteriomorphia</taxon>
        <taxon>Pectinida</taxon>
        <taxon>Pectinoidea</taxon>
        <taxon>Pectinidae</taxon>
        <taxon>Mizuhopecten</taxon>
    </lineage>
</organism>
<feature type="compositionally biased region" description="Basic residues" evidence="1">
    <location>
        <begin position="300"/>
        <end position="316"/>
    </location>
</feature>
<proteinExistence type="predicted"/>
<name>A0A210QPY9_MIZYE</name>
<evidence type="ECO:0000256" key="2">
    <source>
        <dbReference type="SAM" id="Phobius"/>
    </source>
</evidence>
<keyword evidence="4" id="KW-1185">Reference proteome</keyword>
<gene>
    <name evidence="3" type="ORF">KP79_PYT00817</name>
</gene>
<reference evidence="3 4" key="1">
    <citation type="journal article" date="2017" name="Nat. Ecol. Evol.">
        <title>Scallop genome provides insights into evolution of bilaterian karyotype and development.</title>
        <authorList>
            <person name="Wang S."/>
            <person name="Zhang J."/>
            <person name="Jiao W."/>
            <person name="Li J."/>
            <person name="Xun X."/>
            <person name="Sun Y."/>
            <person name="Guo X."/>
            <person name="Huan P."/>
            <person name="Dong B."/>
            <person name="Zhang L."/>
            <person name="Hu X."/>
            <person name="Sun X."/>
            <person name="Wang J."/>
            <person name="Zhao C."/>
            <person name="Wang Y."/>
            <person name="Wang D."/>
            <person name="Huang X."/>
            <person name="Wang R."/>
            <person name="Lv J."/>
            <person name="Li Y."/>
            <person name="Zhang Z."/>
            <person name="Liu B."/>
            <person name="Lu W."/>
            <person name="Hui Y."/>
            <person name="Liang J."/>
            <person name="Zhou Z."/>
            <person name="Hou R."/>
            <person name="Li X."/>
            <person name="Liu Y."/>
            <person name="Li H."/>
            <person name="Ning X."/>
            <person name="Lin Y."/>
            <person name="Zhao L."/>
            <person name="Xing Q."/>
            <person name="Dou J."/>
            <person name="Li Y."/>
            <person name="Mao J."/>
            <person name="Guo H."/>
            <person name="Dou H."/>
            <person name="Li T."/>
            <person name="Mu C."/>
            <person name="Jiang W."/>
            <person name="Fu Q."/>
            <person name="Fu X."/>
            <person name="Miao Y."/>
            <person name="Liu J."/>
            <person name="Yu Q."/>
            <person name="Li R."/>
            <person name="Liao H."/>
            <person name="Li X."/>
            <person name="Kong Y."/>
            <person name="Jiang Z."/>
            <person name="Chourrout D."/>
            <person name="Li R."/>
            <person name="Bao Z."/>
        </authorList>
    </citation>
    <scope>NUCLEOTIDE SEQUENCE [LARGE SCALE GENOMIC DNA]</scope>
    <source>
        <strain evidence="3 4">PY_sf001</strain>
    </source>
</reference>
<feature type="region of interest" description="Disordered" evidence="1">
    <location>
        <begin position="411"/>
        <end position="434"/>
    </location>
</feature>
<dbReference type="OrthoDB" id="6272054at2759"/>
<evidence type="ECO:0000256" key="1">
    <source>
        <dbReference type="SAM" id="MobiDB-lite"/>
    </source>
</evidence>